<dbReference type="Proteomes" id="UP001352263">
    <property type="component" value="Unassembled WGS sequence"/>
</dbReference>
<sequence length="319" mass="34435">MLNSPIPLSKFFAGSLIAASMLALPAHAEQSCFPSKFGPDDQIGNLNYVTPEKTLRASKLIKTGKSYRLGIETNKNTPAFAPRTFELSVVQPGQENGPLGPSKTSYNDDIINGWVGIGSQLDGLGHIGIDDVYYNCNKASDFVRKDGLRKLGIEQVPAIATRAILLDMTSYFGMNPVKEGTPFNKAEIDGAMQKQGIKSIEKGDVVLFYTGWAKLIGKDDARYSAGEPGLGIEGARYLASLGVAMVGSDSWAVEVLPAEPNAGTFEVHQILLPMNGIHILENMNTEEMVKDQAWESFFTLGPSRITGAVQAIINPIAIR</sequence>
<dbReference type="PANTHER" id="PTHR34861:SF10">
    <property type="entry name" value="CYCLASE"/>
    <property type="match status" value="1"/>
</dbReference>
<protein>
    <submittedName>
        <fullName evidence="2">Cyclase family protein</fullName>
    </submittedName>
</protein>
<dbReference type="InterPro" id="IPR007325">
    <property type="entry name" value="KFase/CYL"/>
</dbReference>
<dbReference type="EMBL" id="JAWIIV010000017">
    <property type="protein sequence ID" value="MEC4721326.1"/>
    <property type="molecule type" value="Genomic_DNA"/>
</dbReference>
<keyword evidence="1" id="KW-0732">Signal</keyword>
<evidence type="ECO:0000313" key="2">
    <source>
        <dbReference type="EMBL" id="MEC4721326.1"/>
    </source>
</evidence>
<organism evidence="2 3">
    <name type="scientific">Noviherbaspirillum album</name>
    <dbReference type="NCBI Taxonomy" id="3080276"/>
    <lineage>
        <taxon>Bacteria</taxon>
        <taxon>Pseudomonadati</taxon>
        <taxon>Pseudomonadota</taxon>
        <taxon>Betaproteobacteria</taxon>
        <taxon>Burkholderiales</taxon>
        <taxon>Oxalobacteraceae</taxon>
        <taxon>Noviherbaspirillum</taxon>
    </lineage>
</organism>
<dbReference type="RefSeq" id="WP_326508028.1">
    <property type="nucleotide sequence ID" value="NZ_JAWIIV010000017.1"/>
</dbReference>
<comment type="caution">
    <text evidence="2">The sequence shown here is derived from an EMBL/GenBank/DDBJ whole genome shotgun (WGS) entry which is preliminary data.</text>
</comment>
<gene>
    <name evidence="2" type="ORF">RY831_19350</name>
</gene>
<evidence type="ECO:0000313" key="3">
    <source>
        <dbReference type="Proteomes" id="UP001352263"/>
    </source>
</evidence>
<accession>A0ABU6JD03</accession>
<dbReference type="InterPro" id="IPR037175">
    <property type="entry name" value="KFase_sf"/>
</dbReference>
<evidence type="ECO:0000256" key="1">
    <source>
        <dbReference type="SAM" id="SignalP"/>
    </source>
</evidence>
<dbReference type="Pfam" id="PF04199">
    <property type="entry name" value="Cyclase"/>
    <property type="match status" value="1"/>
</dbReference>
<proteinExistence type="predicted"/>
<reference evidence="2 3" key="1">
    <citation type="submission" date="2023-10" db="EMBL/GenBank/DDBJ databases">
        <title>Noviherbaspirillum sp. CPCC 100848 genome assembly.</title>
        <authorList>
            <person name="Li X.Y."/>
            <person name="Fang X.M."/>
        </authorList>
    </citation>
    <scope>NUCLEOTIDE SEQUENCE [LARGE SCALE GENOMIC DNA]</scope>
    <source>
        <strain evidence="2 3">CPCC 100848</strain>
    </source>
</reference>
<dbReference type="Gene3D" id="3.50.30.50">
    <property type="entry name" value="Putative cyclase"/>
    <property type="match status" value="1"/>
</dbReference>
<name>A0ABU6JD03_9BURK</name>
<dbReference type="SUPFAM" id="SSF102198">
    <property type="entry name" value="Putative cyclase"/>
    <property type="match status" value="1"/>
</dbReference>
<keyword evidence="3" id="KW-1185">Reference proteome</keyword>
<feature type="chain" id="PRO_5046590990" evidence="1">
    <location>
        <begin position="29"/>
        <end position="319"/>
    </location>
</feature>
<dbReference type="PANTHER" id="PTHR34861">
    <property type="match status" value="1"/>
</dbReference>
<feature type="signal peptide" evidence="1">
    <location>
        <begin position="1"/>
        <end position="28"/>
    </location>
</feature>